<keyword evidence="1" id="KW-1133">Transmembrane helix</keyword>
<sequence>MDGAQGNAIETTFDHKFARDIIRFVLREYMIGLYWIPTGIFKETDLDSPFTPQVKNAVKEELDNEGHTLHKIFDEYFPDKSLIDNNYLEVCRKAKDRFVSEEFEIKSFISFTVLLAFFAGLFYHYGGSPGTFISYKMIVQAIRELKQLGKIDDNVWNEMQTWLENQAEPVKVGQ</sequence>
<keyword evidence="3" id="KW-1185">Reference proteome</keyword>
<dbReference type="OrthoDB" id="6421848at2759"/>
<name>A0A4Y2GDB9_ARAVE</name>
<organism evidence="2 3">
    <name type="scientific">Araneus ventricosus</name>
    <name type="common">Orbweaver spider</name>
    <name type="synonym">Epeira ventricosa</name>
    <dbReference type="NCBI Taxonomy" id="182803"/>
    <lineage>
        <taxon>Eukaryota</taxon>
        <taxon>Metazoa</taxon>
        <taxon>Ecdysozoa</taxon>
        <taxon>Arthropoda</taxon>
        <taxon>Chelicerata</taxon>
        <taxon>Arachnida</taxon>
        <taxon>Araneae</taxon>
        <taxon>Araneomorphae</taxon>
        <taxon>Entelegynae</taxon>
        <taxon>Araneoidea</taxon>
        <taxon>Araneidae</taxon>
        <taxon>Araneus</taxon>
    </lineage>
</organism>
<dbReference type="AlphaFoldDB" id="A0A4Y2GDB9"/>
<dbReference type="EMBL" id="BGPR01001305">
    <property type="protein sequence ID" value="GBM50598.1"/>
    <property type="molecule type" value="Genomic_DNA"/>
</dbReference>
<evidence type="ECO:0000313" key="2">
    <source>
        <dbReference type="EMBL" id="GBM50598.1"/>
    </source>
</evidence>
<feature type="transmembrane region" description="Helical" evidence="1">
    <location>
        <begin position="105"/>
        <end position="125"/>
    </location>
</feature>
<gene>
    <name evidence="2" type="ORF">AVEN_70236_1</name>
</gene>
<keyword evidence="1" id="KW-0472">Membrane</keyword>
<comment type="caution">
    <text evidence="2">The sequence shown here is derived from an EMBL/GenBank/DDBJ whole genome shotgun (WGS) entry which is preliminary data.</text>
</comment>
<dbReference type="Proteomes" id="UP000499080">
    <property type="component" value="Unassembled WGS sequence"/>
</dbReference>
<protein>
    <submittedName>
        <fullName evidence="2">Uncharacterized protein</fullName>
    </submittedName>
</protein>
<accession>A0A4Y2GDB9</accession>
<evidence type="ECO:0000256" key="1">
    <source>
        <dbReference type="SAM" id="Phobius"/>
    </source>
</evidence>
<proteinExistence type="predicted"/>
<keyword evidence="1" id="KW-0812">Transmembrane</keyword>
<reference evidence="2 3" key="1">
    <citation type="journal article" date="2019" name="Sci. Rep.">
        <title>Orb-weaving spider Araneus ventricosus genome elucidates the spidroin gene catalogue.</title>
        <authorList>
            <person name="Kono N."/>
            <person name="Nakamura H."/>
            <person name="Ohtoshi R."/>
            <person name="Moran D.A.P."/>
            <person name="Shinohara A."/>
            <person name="Yoshida Y."/>
            <person name="Fujiwara M."/>
            <person name="Mori M."/>
            <person name="Tomita M."/>
            <person name="Arakawa K."/>
        </authorList>
    </citation>
    <scope>NUCLEOTIDE SEQUENCE [LARGE SCALE GENOMIC DNA]</scope>
</reference>
<evidence type="ECO:0000313" key="3">
    <source>
        <dbReference type="Proteomes" id="UP000499080"/>
    </source>
</evidence>